<sequence>METTPFTLPELLEQILLHTHPTPATLLPLRLLNRTANLTILSARTLRRILFLDACPPASKSNRAETENVDVELNPLLEKMFPPFMQTHFARLRARADADAAAALGYFGCCDAAFPALYERAGPTVLPSLERAERCRGEDFRWACLGSSYAGPCVHLPVVGRRGGEEHLKAVGEGIWRAMYATRPGVVVHAVRVGACGGVEHVWEVGAGARMGEVMDALVLGWGSETTEGGCMRDVGCDD</sequence>
<proteinExistence type="predicted"/>
<organism evidence="1 2">
    <name type="scientific">Karstenula rhodostoma CBS 690.94</name>
    <dbReference type="NCBI Taxonomy" id="1392251"/>
    <lineage>
        <taxon>Eukaryota</taxon>
        <taxon>Fungi</taxon>
        <taxon>Dikarya</taxon>
        <taxon>Ascomycota</taxon>
        <taxon>Pezizomycotina</taxon>
        <taxon>Dothideomycetes</taxon>
        <taxon>Pleosporomycetidae</taxon>
        <taxon>Pleosporales</taxon>
        <taxon>Massarineae</taxon>
        <taxon>Didymosphaeriaceae</taxon>
        <taxon>Karstenula</taxon>
    </lineage>
</organism>
<reference evidence="1" key="1">
    <citation type="journal article" date="2020" name="Stud. Mycol.">
        <title>101 Dothideomycetes genomes: a test case for predicting lifestyles and emergence of pathogens.</title>
        <authorList>
            <person name="Haridas S."/>
            <person name="Albert R."/>
            <person name="Binder M."/>
            <person name="Bloem J."/>
            <person name="Labutti K."/>
            <person name="Salamov A."/>
            <person name="Andreopoulos B."/>
            <person name="Baker S."/>
            <person name="Barry K."/>
            <person name="Bills G."/>
            <person name="Bluhm B."/>
            <person name="Cannon C."/>
            <person name="Castanera R."/>
            <person name="Culley D."/>
            <person name="Daum C."/>
            <person name="Ezra D."/>
            <person name="Gonzalez J."/>
            <person name="Henrissat B."/>
            <person name="Kuo A."/>
            <person name="Liang C."/>
            <person name="Lipzen A."/>
            <person name="Lutzoni F."/>
            <person name="Magnuson J."/>
            <person name="Mondo S."/>
            <person name="Nolan M."/>
            <person name="Ohm R."/>
            <person name="Pangilinan J."/>
            <person name="Park H.-J."/>
            <person name="Ramirez L."/>
            <person name="Alfaro M."/>
            <person name="Sun H."/>
            <person name="Tritt A."/>
            <person name="Yoshinaga Y."/>
            <person name="Zwiers L.-H."/>
            <person name="Turgeon B."/>
            <person name="Goodwin S."/>
            <person name="Spatafora J."/>
            <person name="Crous P."/>
            <person name="Grigoriev I."/>
        </authorList>
    </citation>
    <scope>NUCLEOTIDE SEQUENCE</scope>
    <source>
        <strain evidence="1">CBS 690.94</strain>
    </source>
</reference>
<gene>
    <name evidence="1" type="ORF">P171DRAFT_250090</name>
</gene>
<dbReference type="EMBL" id="MU001497">
    <property type="protein sequence ID" value="KAF2447339.1"/>
    <property type="molecule type" value="Genomic_DNA"/>
</dbReference>
<comment type="caution">
    <text evidence="1">The sequence shown here is derived from an EMBL/GenBank/DDBJ whole genome shotgun (WGS) entry which is preliminary data.</text>
</comment>
<evidence type="ECO:0000313" key="1">
    <source>
        <dbReference type="EMBL" id="KAF2447339.1"/>
    </source>
</evidence>
<protein>
    <submittedName>
        <fullName evidence="1">Uncharacterized protein</fullName>
    </submittedName>
</protein>
<dbReference type="AlphaFoldDB" id="A0A9P4PLK1"/>
<name>A0A9P4PLK1_9PLEO</name>
<accession>A0A9P4PLK1</accession>
<dbReference type="Proteomes" id="UP000799764">
    <property type="component" value="Unassembled WGS sequence"/>
</dbReference>
<keyword evidence="2" id="KW-1185">Reference proteome</keyword>
<evidence type="ECO:0000313" key="2">
    <source>
        <dbReference type="Proteomes" id="UP000799764"/>
    </source>
</evidence>